<accession>H1Y1Q7</accession>
<reference evidence="3" key="1">
    <citation type="submission" date="2011-09" db="EMBL/GenBank/DDBJ databases">
        <title>The permanent draft genome of Mucilaginibacter paludis DSM 18603.</title>
        <authorList>
            <consortium name="US DOE Joint Genome Institute (JGI-PGF)"/>
            <person name="Lucas S."/>
            <person name="Han J."/>
            <person name="Lapidus A."/>
            <person name="Bruce D."/>
            <person name="Goodwin L."/>
            <person name="Pitluck S."/>
            <person name="Peters L."/>
            <person name="Kyrpides N."/>
            <person name="Mavromatis K."/>
            <person name="Ivanova N."/>
            <person name="Mikhailova N."/>
            <person name="Held B."/>
            <person name="Detter J.C."/>
            <person name="Tapia R."/>
            <person name="Han C."/>
            <person name="Land M."/>
            <person name="Hauser L."/>
            <person name="Markowitz V."/>
            <person name="Cheng J.-F."/>
            <person name="Hugenholtz P."/>
            <person name="Woyke T."/>
            <person name="Wu D."/>
            <person name="Tindall B."/>
            <person name="Brambilla E."/>
            <person name="Klenk H.-P."/>
            <person name="Eisen J.A."/>
        </authorList>
    </citation>
    <scope>NUCLEOTIDE SEQUENCE [LARGE SCALE GENOMIC DNA]</scope>
    <source>
        <strain evidence="3">DSM 18603</strain>
    </source>
</reference>
<dbReference type="AlphaFoldDB" id="H1Y1Q7"/>
<dbReference type="PANTHER" id="PTHR43586">
    <property type="entry name" value="CYSTEINE DESULFURASE"/>
    <property type="match status" value="1"/>
</dbReference>
<keyword evidence="1" id="KW-0663">Pyridoxal phosphate</keyword>
<dbReference type="PANTHER" id="PTHR43586:SF15">
    <property type="entry name" value="BLR3095 PROTEIN"/>
    <property type="match status" value="1"/>
</dbReference>
<dbReference type="STRING" id="714943.Mucpa_0524"/>
<dbReference type="HOGENOM" id="CLU_003433_2_1_10"/>
<organism evidence="3 4">
    <name type="scientific">Mucilaginibacter paludis DSM 18603</name>
    <dbReference type="NCBI Taxonomy" id="714943"/>
    <lineage>
        <taxon>Bacteria</taxon>
        <taxon>Pseudomonadati</taxon>
        <taxon>Bacteroidota</taxon>
        <taxon>Sphingobacteriia</taxon>
        <taxon>Sphingobacteriales</taxon>
        <taxon>Sphingobacteriaceae</taxon>
        <taxon>Mucilaginibacter</taxon>
    </lineage>
</organism>
<evidence type="ECO:0000313" key="4">
    <source>
        <dbReference type="Proteomes" id="UP000002774"/>
    </source>
</evidence>
<dbReference type="OrthoDB" id="513408at2"/>
<evidence type="ECO:0000259" key="2">
    <source>
        <dbReference type="Pfam" id="PF00266"/>
    </source>
</evidence>
<dbReference type="Gene3D" id="3.40.640.10">
    <property type="entry name" value="Type I PLP-dependent aspartate aminotransferase-like (Major domain)"/>
    <property type="match status" value="1"/>
</dbReference>
<sequence length="357" mass="40375">MDFSNQFPVLDNYTYLNTAGSGILSREITAWRHAHDQRFLLMGSQFRLNKDEFIDNGRNAIAGFFNSHADLTYLVPNFSHGFNVLLEGLGGPKRFLLLKEDYPSINYPVESRGHPCAYVQIDEQLEQHIVETIERFKPEVFALSLVQYSNGIKIDLDFLKQLKVSYPELLIVADGTQFCGTALFDFEQSGIDVLIASGYKWLLGGYGNGFVLLTAKAADKLYKTEKRATLPAEGFLKDRNTLSLYFEPGHLDTLNFGTLFNAVSYLQKQGMENVEYKISQLSLKARQAFTDRDLLSVAVKSRNRHSSIFNLMLPPHVITKLQDNGIIFTSRGGGVRISFHFYNSEQDLDKLLKVIDG</sequence>
<dbReference type="InterPro" id="IPR015422">
    <property type="entry name" value="PyrdxlP-dep_Trfase_small"/>
</dbReference>
<keyword evidence="3" id="KW-0032">Aminotransferase</keyword>
<dbReference type="InterPro" id="IPR000192">
    <property type="entry name" value="Aminotrans_V_dom"/>
</dbReference>
<dbReference type="Gene3D" id="3.90.1150.10">
    <property type="entry name" value="Aspartate Aminotransferase, domain 1"/>
    <property type="match status" value="1"/>
</dbReference>
<name>H1Y1Q7_9SPHI</name>
<evidence type="ECO:0000313" key="3">
    <source>
        <dbReference type="EMBL" id="EHQ24716.1"/>
    </source>
</evidence>
<feature type="domain" description="Aminotransferase class V" evidence="2">
    <location>
        <begin position="53"/>
        <end position="351"/>
    </location>
</feature>
<keyword evidence="4" id="KW-1185">Reference proteome</keyword>
<dbReference type="EMBL" id="CM001403">
    <property type="protein sequence ID" value="EHQ24716.1"/>
    <property type="molecule type" value="Genomic_DNA"/>
</dbReference>
<dbReference type="Pfam" id="PF00266">
    <property type="entry name" value="Aminotran_5"/>
    <property type="match status" value="1"/>
</dbReference>
<proteinExistence type="predicted"/>
<dbReference type="eggNOG" id="COG0520">
    <property type="taxonomic scope" value="Bacteria"/>
</dbReference>
<dbReference type="InterPro" id="IPR015421">
    <property type="entry name" value="PyrdxlP-dep_Trfase_major"/>
</dbReference>
<gene>
    <name evidence="3" type="ORF">Mucpa_0524</name>
</gene>
<protein>
    <submittedName>
        <fullName evidence="3">Aminotransferase class V</fullName>
    </submittedName>
</protein>
<evidence type="ECO:0000256" key="1">
    <source>
        <dbReference type="ARBA" id="ARBA00022898"/>
    </source>
</evidence>
<dbReference type="RefSeq" id="WP_008504273.1">
    <property type="nucleotide sequence ID" value="NZ_CM001403.1"/>
</dbReference>
<dbReference type="Proteomes" id="UP000002774">
    <property type="component" value="Chromosome"/>
</dbReference>
<dbReference type="GO" id="GO:0008483">
    <property type="term" value="F:transaminase activity"/>
    <property type="evidence" value="ECO:0007669"/>
    <property type="project" value="UniProtKB-KW"/>
</dbReference>
<keyword evidence="3" id="KW-0808">Transferase</keyword>
<dbReference type="InterPro" id="IPR015424">
    <property type="entry name" value="PyrdxlP-dep_Trfase"/>
</dbReference>
<dbReference type="SUPFAM" id="SSF53383">
    <property type="entry name" value="PLP-dependent transferases"/>
    <property type="match status" value="1"/>
</dbReference>